<comment type="caution">
    <text evidence="1">The sequence shown here is derived from an EMBL/GenBank/DDBJ whole genome shotgun (WGS) entry which is preliminary data.</text>
</comment>
<reference evidence="1 2" key="1">
    <citation type="journal article" date="2019" name="Sci. Rep.">
        <title>Orb-weaving spider Araneus ventricosus genome elucidates the spidroin gene catalogue.</title>
        <authorList>
            <person name="Kono N."/>
            <person name="Nakamura H."/>
            <person name="Ohtoshi R."/>
            <person name="Moran D.A.P."/>
            <person name="Shinohara A."/>
            <person name="Yoshida Y."/>
            <person name="Fujiwara M."/>
            <person name="Mori M."/>
            <person name="Tomita M."/>
            <person name="Arakawa K."/>
        </authorList>
    </citation>
    <scope>NUCLEOTIDE SEQUENCE [LARGE SCALE GENOMIC DNA]</scope>
</reference>
<evidence type="ECO:0000313" key="1">
    <source>
        <dbReference type="EMBL" id="GBM85567.1"/>
    </source>
</evidence>
<gene>
    <name evidence="1" type="ORF">AVEN_78264_1</name>
</gene>
<proteinExistence type="predicted"/>
<protein>
    <submittedName>
        <fullName evidence="1">Uncharacterized protein</fullName>
    </submittedName>
</protein>
<sequence>MSPHRGKLLCPFHSTDYSTRREIKIWQKFKMDIITLFPSTACRAAPPIGRTRTPPFVVCFGFRCCPAHVVLLLIIRKQMAEVKVPTCLETKIGDRIQKMPKRTFIAQKART</sequence>
<organism evidence="1 2">
    <name type="scientific">Araneus ventricosus</name>
    <name type="common">Orbweaver spider</name>
    <name type="synonym">Epeira ventricosa</name>
    <dbReference type="NCBI Taxonomy" id="182803"/>
    <lineage>
        <taxon>Eukaryota</taxon>
        <taxon>Metazoa</taxon>
        <taxon>Ecdysozoa</taxon>
        <taxon>Arthropoda</taxon>
        <taxon>Chelicerata</taxon>
        <taxon>Arachnida</taxon>
        <taxon>Araneae</taxon>
        <taxon>Araneomorphae</taxon>
        <taxon>Entelegynae</taxon>
        <taxon>Araneoidea</taxon>
        <taxon>Araneidae</taxon>
        <taxon>Araneus</taxon>
    </lineage>
</organism>
<dbReference type="Proteomes" id="UP000499080">
    <property type="component" value="Unassembled WGS sequence"/>
</dbReference>
<accession>A0A4Y2J5Z4</accession>
<dbReference type="AlphaFoldDB" id="A0A4Y2J5Z4"/>
<evidence type="ECO:0000313" key="2">
    <source>
        <dbReference type="Proteomes" id="UP000499080"/>
    </source>
</evidence>
<dbReference type="EMBL" id="BGPR01109320">
    <property type="protein sequence ID" value="GBM85567.1"/>
    <property type="molecule type" value="Genomic_DNA"/>
</dbReference>
<name>A0A4Y2J5Z4_ARAVE</name>
<keyword evidence="2" id="KW-1185">Reference proteome</keyword>